<dbReference type="KEGG" id="dvu:DVU_2834"/>
<dbReference type="RefSeq" id="WP_010940100.1">
    <property type="nucleotide sequence ID" value="NC_002937.3"/>
</dbReference>
<dbReference type="STRING" id="882.DVU_2834"/>
<evidence type="ECO:0000313" key="2">
    <source>
        <dbReference type="Proteomes" id="UP000002194"/>
    </source>
</evidence>
<dbReference type="PaxDb" id="882-DVU_2834"/>
<reference evidence="1 2" key="1">
    <citation type="journal article" date="2004" name="Nat. Biotechnol.">
        <title>The genome sequence of the anaerobic, sulfate-reducing bacterium Desulfovibrio vulgaris Hildenborough.</title>
        <authorList>
            <person name="Heidelberg J.F."/>
            <person name="Seshadri R."/>
            <person name="Haveman S.A."/>
            <person name="Hemme C.L."/>
            <person name="Paulsen I.T."/>
            <person name="Kolonay J.F."/>
            <person name="Eisen J.A."/>
            <person name="Ward N."/>
            <person name="Methe B."/>
            <person name="Brinkac L.M."/>
            <person name="Daugherty S.C."/>
            <person name="Deboy R.T."/>
            <person name="Dodson R.J."/>
            <person name="Durkin A.S."/>
            <person name="Madupu R."/>
            <person name="Nelson W.C."/>
            <person name="Sullivan S.A."/>
            <person name="Fouts D."/>
            <person name="Haft D.H."/>
            <person name="Selengut J."/>
            <person name="Peterson J.D."/>
            <person name="Davidsen T.M."/>
            <person name="Zafar N."/>
            <person name="Zhou L."/>
            <person name="Radune D."/>
            <person name="Dimitrov G."/>
            <person name="Hance M."/>
            <person name="Tran K."/>
            <person name="Khouri H."/>
            <person name="Gill J."/>
            <person name="Utterback T.R."/>
            <person name="Feldblyum T.V."/>
            <person name="Wall J.D."/>
            <person name="Voordouw G."/>
            <person name="Fraser C.M."/>
        </authorList>
    </citation>
    <scope>NUCLEOTIDE SEQUENCE [LARGE SCALE GENOMIC DNA]</scope>
    <source>
        <strain evidence="2">ATCC 29579 / DSM 644 / NCIMB 8303 / VKM B-1760 / Hildenborough</strain>
    </source>
</reference>
<evidence type="ECO:0000313" key="1">
    <source>
        <dbReference type="EMBL" id="AAS97306.1"/>
    </source>
</evidence>
<gene>
    <name evidence="1" type="ordered locus">DVU_2834</name>
</gene>
<dbReference type="EMBL" id="AE017285">
    <property type="protein sequence ID" value="AAS97306.1"/>
    <property type="molecule type" value="Genomic_DNA"/>
</dbReference>
<dbReference type="HOGENOM" id="CLU_2141908_0_0_7"/>
<name>Q727M1_NITV2</name>
<dbReference type="EnsemblBacteria" id="AAS97306">
    <property type="protein sequence ID" value="AAS97306"/>
    <property type="gene ID" value="DVU_2834"/>
</dbReference>
<organism evidence="1 2">
    <name type="scientific">Nitratidesulfovibrio vulgaris (strain ATCC 29579 / DSM 644 / CCUG 34227 / NCIMB 8303 / VKM B-1760 / Hildenborough)</name>
    <name type="common">Desulfovibrio vulgaris</name>
    <dbReference type="NCBI Taxonomy" id="882"/>
    <lineage>
        <taxon>Bacteria</taxon>
        <taxon>Pseudomonadati</taxon>
        <taxon>Thermodesulfobacteriota</taxon>
        <taxon>Desulfovibrionia</taxon>
        <taxon>Desulfovibrionales</taxon>
        <taxon>Desulfovibrionaceae</taxon>
        <taxon>Nitratidesulfovibrio</taxon>
    </lineage>
</organism>
<protein>
    <submittedName>
        <fullName evidence="1">Uncharacterized protein</fullName>
    </submittedName>
</protein>
<keyword evidence="2" id="KW-1185">Reference proteome</keyword>
<dbReference type="AlphaFoldDB" id="Q727M1"/>
<sequence>MHSYTPSAQEAVTLASILLAHPALGLGDFAASLAYAHLFQVGELAADGPYPAEDILELALPLLCGRLRNPEADLHAWKDNAAIAVGTALCILSGAEKIRAGADKGCFTCATR</sequence>
<proteinExistence type="predicted"/>
<accession>Q727M1</accession>
<dbReference type="Proteomes" id="UP000002194">
    <property type="component" value="Chromosome"/>
</dbReference>